<evidence type="ECO:0000313" key="2">
    <source>
        <dbReference type="EMBL" id="ANQ46441.1"/>
    </source>
</evidence>
<name>A0A1B1FKA5_9CHLO</name>
<dbReference type="PROSITE" id="PS50878">
    <property type="entry name" value="RT_POL"/>
    <property type="match status" value="1"/>
</dbReference>
<dbReference type="SUPFAM" id="SSF56672">
    <property type="entry name" value="DNA/RNA polymerases"/>
    <property type="match status" value="1"/>
</dbReference>
<protein>
    <submittedName>
        <fullName evidence="2">Reverse transcriptase-like protein</fullName>
    </submittedName>
</protein>
<keyword evidence="2" id="KW-0808">Transferase</keyword>
<dbReference type="InterPro" id="IPR043502">
    <property type="entry name" value="DNA/RNA_pol_sf"/>
</dbReference>
<evidence type="ECO:0000259" key="1">
    <source>
        <dbReference type="PROSITE" id="PS50878"/>
    </source>
</evidence>
<organism evidence="2">
    <name type="scientific">Tetrabaena socialis</name>
    <dbReference type="NCBI Taxonomy" id="47790"/>
    <lineage>
        <taxon>Eukaryota</taxon>
        <taxon>Viridiplantae</taxon>
        <taxon>Chlorophyta</taxon>
        <taxon>core chlorophytes</taxon>
        <taxon>Chlorophyceae</taxon>
        <taxon>CS clade</taxon>
        <taxon>Chlamydomonadales</taxon>
        <taxon>Tetrabaenaceae</taxon>
        <taxon>Tetrabaena</taxon>
    </lineage>
</organism>
<dbReference type="InterPro" id="IPR000477">
    <property type="entry name" value="RT_dom"/>
</dbReference>
<sequence length="422" mass="46905">MSYTEAVTRANALGIASGKLIYCNCWCDHHQMNILTNPLHLNVITDDFLKLGATLSQVLEVAGLLEAYEKSADLLRLAERQFSQGNPRAATSILHSIWMDRDFVPALLLAQCFKERELIFPDWGENSVYTLQNLAKKTGGFRPIIVPTKQIRICMGVVNTLLQTGCNSWSNRSTGFRPKCGTLNALRLLQKQAMDCVLQHGSVVIVSFDISKAFNSVRVVDLFSTLQLRSLPNQIKSLIWKWHHTPVLGVKKSLATSLPDHTVSNKYDLQAEPISGLAQGFSYSPTLFAWYLDSLLVKQSDFIGYADNFAGAFPSYPEADAAYDKAYALLLNAGLSVNINSVQYDAVFVGDSSRTAEFPWLGHALSLPTCDLRLNVNQKMAPVVGPTTPPTYISLTSWKVLLRTTNWVQTVRNTHHRLILVA</sequence>
<feature type="domain" description="Reverse transcriptase" evidence="1">
    <location>
        <begin position="115"/>
        <end position="365"/>
    </location>
</feature>
<dbReference type="Pfam" id="PF00078">
    <property type="entry name" value="RVT_1"/>
    <property type="match status" value="1"/>
</dbReference>
<geneLocation type="mitochondrion" evidence="2"/>
<dbReference type="AlphaFoldDB" id="A0A1B1FKA5"/>
<keyword evidence="2" id="KW-0496">Mitochondrion</keyword>
<accession>A0A1B1FKA5</accession>
<keyword evidence="2" id="KW-0695">RNA-directed DNA polymerase</keyword>
<gene>
    <name evidence="2" type="primary">rtl</name>
</gene>
<proteinExistence type="predicted"/>
<dbReference type="EMBL" id="KX232644">
    <property type="protein sequence ID" value="ANQ46441.1"/>
    <property type="molecule type" value="Genomic_DNA"/>
</dbReference>
<reference evidence="2" key="1">
    <citation type="submission" date="2016-05" db="EMBL/GenBank/DDBJ databases">
        <authorList>
            <person name="Lavstsen T."/>
            <person name="Jespersen J.S."/>
        </authorList>
    </citation>
    <scope>NUCLEOTIDE SEQUENCE</scope>
</reference>
<dbReference type="GO" id="GO:0003964">
    <property type="term" value="F:RNA-directed DNA polymerase activity"/>
    <property type="evidence" value="ECO:0007669"/>
    <property type="project" value="UniProtKB-KW"/>
</dbReference>
<keyword evidence="2" id="KW-0548">Nucleotidyltransferase</keyword>